<proteinExistence type="inferred from homology"/>
<dbReference type="EMBL" id="JAHAIK010000013">
    <property type="protein sequence ID" value="MBS5965111.1"/>
    <property type="molecule type" value="Genomic_DNA"/>
</dbReference>
<dbReference type="Pfam" id="PF02686">
    <property type="entry name" value="GatC"/>
    <property type="match status" value="1"/>
</dbReference>
<protein>
    <submittedName>
        <fullName evidence="6">Asp-tRNA(Asn)/Glu-tRNA(Gln) amidotransferase subunit GatC</fullName>
    </submittedName>
    <submittedName>
        <fullName evidence="7">Aspartyl/glutamyl-tRNA(Asn/Gln) amidotransferase subunit C</fullName>
    </submittedName>
</protein>
<evidence type="ECO:0000256" key="2">
    <source>
        <dbReference type="ARBA" id="ARBA00011123"/>
    </source>
</evidence>
<dbReference type="GO" id="GO:0006450">
    <property type="term" value="P:regulation of translational fidelity"/>
    <property type="evidence" value="ECO:0007669"/>
    <property type="project" value="InterPro"/>
</dbReference>
<dbReference type="EMBL" id="NDYI01000009">
    <property type="protein sequence ID" value="OXZ38914.1"/>
    <property type="molecule type" value="Genomic_DNA"/>
</dbReference>
<dbReference type="SUPFAM" id="SSF141000">
    <property type="entry name" value="Glu-tRNAGln amidotransferase C subunit"/>
    <property type="match status" value="1"/>
</dbReference>
<reference evidence="8" key="2">
    <citation type="submission" date="2017-04" db="EMBL/GenBank/DDBJ databases">
        <title>Finegoldia magna isolated from orthopedic joint implant-associated infections.</title>
        <authorList>
            <person name="Bjorklund S."/>
            <person name="Bruggemann H."/>
            <person name="Jensen A."/>
            <person name="Hellmark B."/>
            <person name="Soderquist B."/>
        </authorList>
    </citation>
    <scope>NUCLEOTIDE SEQUENCE [LARGE SCALE GENOMIC DNA]</scope>
    <source>
        <strain evidence="8">08T492</strain>
    </source>
</reference>
<evidence type="ECO:0000313" key="6">
    <source>
        <dbReference type="EMBL" id="MBS5965111.1"/>
    </source>
</evidence>
<comment type="subunit">
    <text evidence="2">Heterotrimer of A, B and C subunits.</text>
</comment>
<dbReference type="RefSeq" id="WP_002836168.1">
    <property type="nucleotide sequence ID" value="NZ_CAMPWK010000023.1"/>
</dbReference>
<reference evidence="7" key="1">
    <citation type="journal article" date="2017" name="J. Clin. Microbiol.">
        <title>Finegoldia magna Isolated from Orthopedic Joint Implant-Associated Infections.</title>
        <authorList>
            <person name="Soderquist B."/>
            <person name="Bjorklund S."/>
            <person name="Hellmark B."/>
            <person name="Jensen A."/>
            <person name="Bruggemann H."/>
        </authorList>
    </citation>
    <scope>NUCLEOTIDE SEQUENCE</scope>
    <source>
        <strain evidence="7">08T492</strain>
    </source>
</reference>
<gene>
    <name evidence="6" type="primary">gatC</name>
    <name evidence="7" type="ORF">B9N56_02685</name>
    <name evidence="6" type="ORF">KIA07_05505</name>
</gene>
<dbReference type="InterPro" id="IPR036113">
    <property type="entry name" value="Asp/Glu-ADT_sf_sub_c"/>
</dbReference>
<reference evidence="6" key="3">
    <citation type="submission" date="2021-02" db="EMBL/GenBank/DDBJ databases">
        <title>Infant gut strain persistence is associated with maternal origin, phylogeny, and functional potential including surface adhesion and iron acquisition.</title>
        <authorList>
            <person name="Lou Y.C."/>
        </authorList>
    </citation>
    <scope>NUCLEOTIDE SEQUENCE</scope>
    <source>
        <strain evidence="6">L3_058_000G1_dasL3_058_000G1_concoct_72</strain>
    </source>
</reference>
<dbReference type="GO" id="GO:0016740">
    <property type="term" value="F:transferase activity"/>
    <property type="evidence" value="ECO:0007669"/>
    <property type="project" value="UniProtKB-KW"/>
</dbReference>
<dbReference type="Proteomes" id="UP000730862">
    <property type="component" value="Unassembled WGS sequence"/>
</dbReference>
<comment type="catalytic activity">
    <reaction evidence="5">
        <text>L-glutamyl-tRNA(Gln) + L-glutamine + ATP + H2O = L-glutaminyl-tRNA(Gln) + L-glutamate + ADP + phosphate + H(+)</text>
        <dbReference type="Rhea" id="RHEA:17521"/>
        <dbReference type="Rhea" id="RHEA-COMP:9681"/>
        <dbReference type="Rhea" id="RHEA-COMP:9684"/>
        <dbReference type="ChEBI" id="CHEBI:15377"/>
        <dbReference type="ChEBI" id="CHEBI:15378"/>
        <dbReference type="ChEBI" id="CHEBI:29985"/>
        <dbReference type="ChEBI" id="CHEBI:30616"/>
        <dbReference type="ChEBI" id="CHEBI:43474"/>
        <dbReference type="ChEBI" id="CHEBI:58359"/>
        <dbReference type="ChEBI" id="CHEBI:78520"/>
        <dbReference type="ChEBI" id="CHEBI:78521"/>
        <dbReference type="ChEBI" id="CHEBI:456216"/>
    </reaction>
</comment>
<dbReference type="Proteomes" id="UP000215361">
    <property type="component" value="Unassembled WGS sequence"/>
</dbReference>
<evidence type="ECO:0000313" key="8">
    <source>
        <dbReference type="Proteomes" id="UP000215361"/>
    </source>
</evidence>
<evidence type="ECO:0000256" key="1">
    <source>
        <dbReference type="ARBA" id="ARBA00010757"/>
    </source>
</evidence>
<comment type="catalytic activity">
    <reaction evidence="4">
        <text>L-aspartyl-tRNA(Asn) + L-glutamine + ATP + H2O = L-asparaginyl-tRNA(Asn) + L-glutamate + ADP + phosphate + 2 H(+)</text>
        <dbReference type="Rhea" id="RHEA:14513"/>
        <dbReference type="Rhea" id="RHEA-COMP:9674"/>
        <dbReference type="Rhea" id="RHEA-COMP:9677"/>
        <dbReference type="ChEBI" id="CHEBI:15377"/>
        <dbReference type="ChEBI" id="CHEBI:15378"/>
        <dbReference type="ChEBI" id="CHEBI:29985"/>
        <dbReference type="ChEBI" id="CHEBI:30616"/>
        <dbReference type="ChEBI" id="CHEBI:43474"/>
        <dbReference type="ChEBI" id="CHEBI:58359"/>
        <dbReference type="ChEBI" id="CHEBI:78515"/>
        <dbReference type="ChEBI" id="CHEBI:78516"/>
        <dbReference type="ChEBI" id="CHEBI:456216"/>
    </reaction>
</comment>
<organism evidence="7 8">
    <name type="scientific">Finegoldia magna</name>
    <name type="common">Peptostreptococcus magnus</name>
    <dbReference type="NCBI Taxonomy" id="1260"/>
    <lineage>
        <taxon>Bacteria</taxon>
        <taxon>Bacillati</taxon>
        <taxon>Bacillota</taxon>
        <taxon>Tissierellia</taxon>
        <taxon>Tissierellales</taxon>
        <taxon>Peptoniphilaceae</taxon>
        <taxon>Finegoldia</taxon>
    </lineage>
</organism>
<comment type="function">
    <text evidence="3">Allows the formation of correctly charged Asn-tRNA(Asn) or Gln-tRNA(Gln) through the transamidation of misacylated Asp-tRNA(Asn) or Glu-tRNA(Gln) in organisms which lack either or both of asparaginyl-tRNA or glutaminyl-tRNA synthetases. The reaction takes place in the presence of glutamine and ATP through an activated phospho-Asp-tRNA(Asn) or phospho-Glu-tRNA(Gln).</text>
</comment>
<sequence>MINRDEVVKIYDLANLELTENVDDLYEKYNTVLDFASMIMECDTEGVEYMEFLPQYHSILREDTPKESIPREVALKNAKSREYGYFKLKKVVE</sequence>
<dbReference type="AlphaFoldDB" id="A0A133MXL7"/>
<name>A0A133MXL7_FINMA</name>
<dbReference type="NCBIfam" id="TIGR00135">
    <property type="entry name" value="gatC"/>
    <property type="match status" value="1"/>
</dbReference>
<keyword evidence="7" id="KW-0808">Transferase</keyword>
<evidence type="ECO:0000256" key="5">
    <source>
        <dbReference type="ARBA" id="ARBA00047913"/>
    </source>
</evidence>
<evidence type="ECO:0000256" key="3">
    <source>
        <dbReference type="ARBA" id="ARBA00024799"/>
    </source>
</evidence>
<accession>A0A133MXL7</accession>
<evidence type="ECO:0000256" key="4">
    <source>
        <dbReference type="ARBA" id="ARBA00047380"/>
    </source>
</evidence>
<dbReference type="InterPro" id="IPR003837">
    <property type="entry name" value="GatC"/>
</dbReference>
<comment type="similarity">
    <text evidence="1">Belongs to the GatC family.</text>
</comment>
<comment type="caution">
    <text evidence="7">The sequence shown here is derived from an EMBL/GenBank/DDBJ whole genome shotgun (WGS) entry which is preliminary data.</text>
</comment>
<evidence type="ECO:0000313" key="7">
    <source>
        <dbReference type="EMBL" id="OXZ38914.1"/>
    </source>
</evidence>